<evidence type="ECO:0000313" key="2">
    <source>
        <dbReference type="Proteomes" id="UP000189337"/>
    </source>
</evidence>
<name>A0AB73M2W8_9LEPT</name>
<protein>
    <submittedName>
        <fullName evidence="1">Uncharacterized protein</fullName>
    </submittedName>
</protein>
<gene>
    <name evidence="1" type="ORF">BWD14_17720</name>
</gene>
<accession>A0AB73M2W8</accession>
<sequence>MNKIYTYSNIHLYDQKVIFPLLKFYKSNYIPFLFSGKSKKELATTLSQRFSFLLEIFLHPIAWEKAMHTTLESLAF</sequence>
<proteinExistence type="predicted"/>
<reference evidence="1 2" key="1">
    <citation type="submission" date="2017-01" db="EMBL/GenBank/DDBJ databases">
        <title>Comparative genomic analysis of Brazilian Leptospira santarosai.</title>
        <authorList>
            <person name="Moreno L.Z."/>
            <person name="Miraglia F."/>
            <person name="Kremer F.S."/>
            <person name="Eslabao M.R."/>
            <person name="Lilenbaum W."/>
            <person name="Dellagostin O.A."/>
            <person name="Moreno A.M."/>
        </authorList>
    </citation>
    <scope>NUCLEOTIDE SEQUENCE [LARGE SCALE GENOMIC DNA]</scope>
    <source>
        <strain evidence="1 2">M52/8-19</strain>
    </source>
</reference>
<organism evidence="1 2">
    <name type="scientific">Leptospira santarosai</name>
    <dbReference type="NCBI Taxonomy" id="28183"/>
    <lineage>
        <taxon>Bacteria</taxon>
        <taxon>Pseudomonadati</taxon>
        <taxon>Spirochaetota</taxon>
        <taxon>Spirochaetia</taxon>
        <taxon>Leptospirales</taxon>
        <taxon>Leptospiraceae</taxon>
        <taxon>Leptospira</taxon>
    </lineage>
</organism>
<dbReference type="AlphaFoldDB" id="A0AB73M2W8"/>
<evidence type="ECO:0000313" key="1">
    <source>
        <dbReference type="EMBL" id="ONF91288.1"/>
    </source>
</evidence>
<dbReference type="EMBL" id="MTSU01000023">
    <property type="protein sequence ID" value="ONF91288.1"/>
    <property type="molecule type" value="Genomic_DNA"/>
</dbReference>
<comment type="caution">
    <text evidence="1">The sequence shown here is derived from an EMBL/GenBank/DDBJ whole genome shotgun (WGS) entry which is preliminary data.</text>
</comment>
<dbReference type="Proteomes" id="UP000189337">
    <property type="component" value="Unassembled WGS sequence"/>
</dbReference>